<dbReference type="EMBL" id="CP134145">
    <property type="protein sequence ID" value="WNC71180.1"/>
    <property type="molecule type" value="Genomic_DNA"/>
</dbReference>
<protein>
    <submittedName>
        <fullName evidence="1">Uncharacterized protein</fullName>
    </submittedName>
</protein>
<name>A0ABY9TTV7_9GAMM</name>
<reference evidence="2" key="1">
    <citation type="submission" date="2023-09" db="EMBL/GenBank/DDBJ databases">
        <authorList>
            <person name="Li S."/>
            <person name="Li X."/>
            <person name="Zhang C."/>
            <person name="Zhao Z."/>
        </authorList>
    </citation>
    <scope>NUCLEOTIDE SEQUENCE [LARGE SCALE GENOMIC DNA]</scope>
    <source>
        <strain evidence="2">SQ149</strain>
    </source>
</reference>
<proteinExistence type="predicted"/>
<keyword evidence="2" id="KW-1185">Reference proteome</keyword>
<sequence length="305" mass="35259">MKQKITEIIKNTKAYNWLRHFLYSTCLKDYSGEFLNEYNANEYIKDLINSNNPFMVSRLGSTELSVLRSFKNNVDYNEKQRETIQSLSGFFPVTTDNLNLFSEMYFKHISNIDVLGIWMNPFEDVIANEYCENAFITKLRSLEPYFYSNPWTSALKDKKVLVVHPFNNSIEGQYKNRKLLFKDESVLPEFELSTYQAVQSLGGDSDTYSSWFEALEGMQNDISKLDFDIAIIGAGAYGLPLASFIKKSGRSAIHLGGATQLLFGVYGRRWEVKEDFKDIINENWVRPTENEKPKAAKNVENSCYW</sequence>
<evidence type="ECO:0000313" key="2">
    <source>
        <dbReference type="Proteomes" id="UP001258994"/>
    </source>
</evidence>
<organism evidence="1 2">
    <name type="scientific">Thalassotalea psychrophila</name>
    <dbReference type="NCBI Taxonomy" id="3065647"/>
    <lineage>
        <taxon>Bacteria</taxon>
        <taxon>Pseudomonadati</taxon>
        <taxon>Pseudomonadota</taxon>
        <taxon>Gammaproteobacteria</taxon>
        <taxon>Alteromonadales</taxon>
        <taxon>Colwelliaceae</taxon>
        <taxon>Thalassotalea</taxon>
    </lineage>
</organism>
<gene>
    <name evidence="1" type="ORF">RGQ13_13750</name>
</gene>
<evidence type="ECO:0000313" key="1">
    <source>
        <dbReference type="EMBL" id="WNC71180.1"/>
    </source>
</evidence>
<dbReference type="Proteomes" id="UP001258994">
    <property type="component" value="Chromosome"/>
</dbReference>
<dbReference type="RefSeq" id="WP_348390315.1">
    <property type="nucleotide sequence ID" value="NZ_CP134145.1"/>
</dbReference>
<accession>A0ABY9TTV7</accession>